<organism evidence="4 5">
    <name type="scientific">Thermanaerosceptrum fracticalcis</name>
    <dbReference type="NCBI Taxonomy" id="1712410"/>
    <lineage>
        <taxon>Bacteria</taxon>
        <taxon>Bacillati</taxon>
        <taxon>Bacillota</taxon>
        <taxon>Clostridia</taxon>
        <taxon>Eubacteriales</taxon>
        <taxon>Peptococcaceae</taxon>
        <taxon>Thermanaerosceptrum</taxon>
    </lineage>
</organism>
<evidence type="ECO:0000259" key="3">
    <source>
        <dbReference type="Pfam" id="PF00266"/>
    </source>
</evidence>
<keyword evidence="2" id="KW-0663">Pyridoxal phosphate</keyword>
<evidence type="ECO:0000256" key="2">
    <source>
        <dbReference type="ARBA" id="ARBA00022898"/>
    </source>
</evidence>
<dbReference type="InterPro" id="IPR015421">
    <property type="entry name" value="PyrdxlP-dep_Trfase_major"/>
</dbReference>
<evidence type="ECO:0000313" key="4">
    <source>
        <dbReference type="EMBL" id="QNB46025.1"/>
    </source>
</evidence>
<dbReference type="KEGG" id="tfr:BR63_06660"/>
<dbReference type="PANTHER" id="PTHR43586:SF8">
    <property type="entry name" value="CYSTEINE DESULFURASE 1, CHLOROPLASTIC"/>
    <property type="match status" value="1"/>
</dbReference>
<dbReference type="PANTHER" id="PTHR43586">
    <property type="entry name" value="CYSTEINE DESULFURASE"/>
    <property type="match status" value="1"/>
</dbReference>
<evidence type="ECO:0000256" key="1">
    <source>
        <dbReference type="ARBA" id="ARBA00001933"/>
    </source>
</evidence>
<accession>A0A7G6E1S1</accession>
<dbReference type="InterPro" id="IPR000192">
    <property type="entry name" value="Aminotrans_V_dom"/>
</dbReference>
<proteinExistence type="predicted"/>
<feature type="domain" description="Aminotransferase class V" evidence="3">
    <location>
        <begin position="29"/>
        <end position="392"/>
    </location>
</feature>
<dbReference type="Gene3D" id="3.40.640.10">
    <property type="entry name" value="Type I PLP-dependent aspartate aminotransferase-like (Major domain)"/>
    <property type="match status" value="1"/>
</dbReference>
<evidence type="ECO:0000313" key="5">
    <source>
        <dbReference type="Proteomes" id="UP000515847"/>
    </source>
</evidence>
<dbReference type="Proteomes" id="UP000515847">
    <property type="component" value="Chromosome"/>
</dbReference>
<dbReference type="AlphaFoldDB" id="A0A7G6E1S1"/>
<dbReference type="EMBL" id="CP045798">
    <property type="protein sequence ID" value="QNB46025.1"/>
    <property type="molecule type" value="Genomic_DNA"/>
</dbReference>
<dbReference type="Pfam" id="PF00266">
    <property type="entry name" value="Aminotran_5"/>
    <property type="match status" value="1"/>
</dbReference>
<protein>
    <submittedName>
        <fullName evidence="4">Aminotransferase class V-fold PLP-dependent enzyme</fullName>
    </submittedName>
</protein>
<dbReference type="GO" id="GO:0008483">
    <property type="term" value="F:transaminase activity"/>
    <property type="evidence" value="ECO:0007669"/>
    <property type="project" value="UniProtKB-KW"/>
</dbReference>
<dbReference type="Gene3D" id="3.90.1150.10">
    <property type="entry name" value="Aspartate Aminotransferase, domain 1"/>
    <property type="match status" value="1"/>
</dbReference>
<keyword evidence="4" id="KW-0808">Transferase</keyword>
<keyword evidence="4" id="KW-0032">Aminotransferase</keyword>
<gene>
    <name evidence="4" type="ORF">BR63_06660</name>
</gene>
<name>A0A7G6E1S1_THEFR</name>
<keyword evidence="5" id="KW-1185">Reference proteome</keyword>
<dbReference type="InterPro" id="IPR015422">
    <property type="entry name" value="PyrdxlP-dep_Trfase_small"/>
</dbReference>
<dbReference type="SUPFAM" id="SSF53383">
    <property type="entry name" value="PLP-dependent transferases"/>
    <property type="match status" value="1"/>
</dbReference>
<sequence>MYLSIEVTVMESNNFIKYREQLPALKKSIYLNTGGSGPLPIPILEEIKSTYEYLATEGQILIPVVNNMKAKAEKVRNTIASFLGASPEEISFTRCITEGINTIAYAMDLQRGDEVIISDQENPAFILPFLNLVHIKGIKVKKLKIENSIEKIIQNLKEIINTKTKLIALSHVTHVSGIQLPVTEICNIAHSMGILVAVDGAQACGQVDVNVKFLGCDFYLMTCHKWLCGPEGVGAMYIDEKTLGKIRPPFTGVGAQESFDFENDIIVFHDNAKKFEFGGRHLPLYHAMGKAIEFNAQIGINNIVKRSRELAENLRYRLKGLKGLNIISPENKELSTGIFTFFIENADHELIVRRAAEKNIIIQWRTIDLIKKTKGIRVSLAWFITDEEIETLTDFIEKTIKG</sequence>
<dbReference type="InterPro" id="IPR015424">
    <property type="entry name" value="PyrdxlP-dep_Trfase"/>
</dbReference>
<reference evidence="4 5" key="1">
    <citation type="journal article" date="2019" name="Front. Microbiol.">
        <title>Thermoanaerosceptrum fracticalcis gen. nov. sp. nov., a Novel Fumarate-Fermenting Microorganism From a Deep Fractured Carbonate Aquifer of the US Great Basin.</title>
        <authorList>
            <person name="Hamilton-Brehm S.D."/>
            <person name="Stewart L.E."/>
            <person name="Zavarin M."/>
            <person name="Caldwell M."/>
            <person name="Lawson P.A."/>
            <person name="Onstott T.C."/>
            <person name="Grzymski J."/>
            <person name="Neveux I."/>
            <person name="Lollar B.S."/>
            <person name="Russell C.E."/>
            <person name="Moser D.P."/>
        </authorList>
    </citation>
    <scope>NUCLEOTIDE SEQUENCE [LARGE SCALE GENOMIC DNA]</scope>
    <source>
        <strain evidence="4 5">DRI-13</strain>
    </source>
</reference>
<comment type="cofactor">
    <cofactor evidence="1">
        <name>pyridoxal 5'-phosphate</name>
        <dbReference type="ChEBI" id="CHEBI:597326"/>
    </cofactor>
</comment>